<evidence type="ECO:0000259" key="10">
    <source>
        <dbReference type="Pfam" id="PF00251"/>
    </source>
</evidence>
<keyword evidence="5 8" id="KW-0378">Hydrolase</keyword>
<reference evidence="12" key="1">
    <citation type="journal article" date="2021" name="PeerJ">
        <title>Extensive microbial diversity within the chicken gut microbiome revealed by metagenomics and culture.</title>
        <authorList>
            <person name="Gilroy R."/>
            <person name="Ravi A."/>
            <person name="Getino M."/>
            <person name="Pursley I."/>
            <person name="Horton D.L."/>
            <person name="Alikhan N.F."/>
            <person name="Baker D."/>
            <person name="Gharbi K."/>
            <person name="Hall N."/>
            <person name="Watson M."/>
            <person name="Adriaenssens E.M."/>
            <person name="Foster-Nyarko E."/>
            <person name="Jarju S."/>
            <person name="Secka A."/>
            <person name="Antonio M."/>
            <person name="Oren A."/>
            <person name="Chaudhuri R.R."/>
            <person name="La Ragione R."/>
            <person name="Hildebrand F."/>
            <person name="Pallen M.J."/>
        </authorList>
    </citation>
    <scope>NUCLEOTIDE SEQUENCE</scope>
    <source>
        <strain evidence="12">ChiGjej1B1-14440</strain>
    </source>
</reference>
<dbReference type="InterPro" id="IPR013189">
    <property type="entry name" value="Glyco_hydro_32_C"/>
</dbReference>
<dbReference type="InterPro" id="IPR023296">
    <property type="entry name" value="Glyco_hydro_beta-prop_sf"/>
</dbReference>
<accession>A0A9D2BLR5</accession>
<dbReference type="InterPro" id="IPR018053">
    <property type="entry name" value="Glyco_hydro_32_AS"/>
</dbReference>
<sequence>MTCLTNKQIKDMEKQAVKDEYRLEYHLMPATGWLNDPNGLCQFKGTYHLYYQYSPENCMGGQKYWGHYSTKDFVTFKNEPVALYPDSQFEQGGVYSGSAIVKDDTIYYYYTGNVKHPGNHDYIHTGREHNTMMVTSKDGIELTNKTCLMKNSDYPDDLTLHVRDPQVIKNGDHYNMILGARTNDDVGCCLLYGSTDLKHFELVNRITTKKPFGYMWECPNLVDLNGQMILFCCPQGVETEGYKYENIYQNGYFLVNGDIENEYSLSEFVEFDHGFDYYAPQLFKDESNRVIIIGWMGLPDAPYTNPTVKNNWQHALTLPRQLTFKDGKVYQYPIDETKALRKCKNDVKINNNQKITCNSNVYELYLPINNHDFKIKLRQDAVIEYHDNLLTLSLKDSGYGRNKRHIVIDKIENVTIFSDVSSLEIFINDGEYALTTRIYDHSKLIEISIDTSITATYYELNSYQII</sequence>
<dbReference type="InterPro" id="IPR051214">
    <property type="entry name" value="GH32_Enzymes"/>
</dbReference>
<dbReference type="InterPro" id="IPR013320">
    <property type="entry name" value="ConA-like_dom_sf"/>
</dbReference>
<dbReference type="AlphaFoldDB" id="A0A9D2BLR5"/>
<comment type="pathway">
    <text evidence="1 9">Glycan biosynthesis; sucrose metabolism.</text>
</comment>
<dbReference type="Gene3D" id="2.115.10.20">
    <property type="entry name" value="Glycosyl hydrolase domain, family 43"/>
    <property type="match status" value="1"/>
</dbReference>
<dbReference type="GO" id="GO:0005975">
    <property type="term" value="P:carbohydrate metabolic process"/>
    <property type="evidence" value="ECO:0007669"/>
    <property type="project" value="InterPro"/>
</dbReference>
<dbReference type="SMART" id="SM00640">
    <property type="entry name" value="Glyco_32"/>
    <property type="match status" value="1"/>
</dbReference>
<evidence type="ECO:0000256" key="7">
    <source>
        <dbReference type="ARBA" id="ARBA00033367"/>
    </source>
</evidence>
<dbReference type="Pfam" id="PF08244">
    <property type="entry name" value="Glyco_hydro_32C"/>
    <property type="match status" value="1"/>
</dbReference>
<comment type="catalytic activity">
    <reaction evidence="8">
        <text>Hydrolysis of terminal non-reducing beta-D-fructofuranoside residues in beta-D-fructofuranosides.</text>
        <dbReference type="EC" id="3.2.1.26"/>
    </reaction>
</comment>
<evidence type="ECO:0000256" key="5">
    <source>
        <dbReference type="ARBA" id="ARBA00022801"/>
    </source>
</evidence>
<organism evidence="12 13">
    <name type="scientific">Candidatus Erysipelatoclostridium merdavium</name>
    <dbReference type="NCBI Taxonomy" id="2838566"/>
    <lineage>
        <taxon>Bacteria</taxon>
        <taxon>Bacillati</taxon>
        <taxon>Bacillota</taxon>
        <taxon>Erysipelotrichia</taxon>
        <taxon>Erysipelotrichales</taxon>
        <taxon>Erysipelotrichales incertae sedis</taxon>
    </lineage>
</organism>
<keyword evidence="6 8" id="KW-0326">Glycosidase</keyword>
<dbReference type="GO" id="GO:0004564">
    <property type="term" value="F:beta-fructofuranosidase activity"/>
    <property type="evidence" value="ECO:0007669"/>
    <property type="project" value="UniProtKB-EC"/>
</dbReference>
<evidence type="ECO:0000259" key="11">
    <source>
        <dbReference type="Pfam" id="PF08244"/>
    </source>
</evidence>
<dbReference type="CDD" id="cd18623">
    <property type="entry name" value="GH32_ScrB-like"/>
    <property type="match status" value="1"/>
</dbReference>
<evidence type="ECO:0000256" key="8">
    <source>
        <dbReference type="RuleBase" id="RU362110"/>
    </source>
</evidence>
<dbReference type="InterPro" id="IPR006232">
    <property type="entry name" value="Suc6P_hydrolase"/>
</dbReference>
<protein>
    <recommendedName>
        <fullName evidence="4 8">Sucrose-6-phosphate hydrolase</fullName>
        <ecNumber evidence="3 8">3.2.1.26</ecNumber>
    </recommendedName>
    <alternativeName>
        <fullName evidence="7 9">Invertase</fullName>
    </alternativeName>
</protein>
<evidence type="ECO:0000256" key="2">
    <source>
        <dbReference type="ARBA" id="ARBA00009902"/>
    </source>
</evidence>
<comment type="caution">
    <text evidence="12">The sequence shown here is derived from an EMBL/GenBank/DDBJ whole genome shotgun (WGS) entry which is preliminary data.</text>
</comment>
<evidence type="ECO:0000256" key="9">
    <source>
        <dbReference type="RuleBase" id="RU365015"/>
    </source>
</evidence>
<feature type="domain" description="Glycosyl hydrolase family 32 N-terminal" evidence="10">
    <location>
        <begin position="26"/>
        <end position="333"/>
    </location>
</feature>
<feature type="domain" description="Glycosyl hydrolase family 32 C-terminal" evidence="11">
    <location>
        <begin position="411"/>
        <end position="449"/>
    </location>
</feature>
<gene>
    <name evidence="12" type="ORF">H9980_01930</name>
</gene>
<comment type="similarity">
    <text evidence="2 8">Belongs to the glycosyl hydrolase 32 family.</text>
</comment>
<dbReference type="Pfam" id="PF00251">
    <property type="entry name" value="Glyco_hydro_32N"/>
    <property type="match status" value="1"/>
</dbReference>
<proteinExistence type="inferred from homology"/>
<dbReference type="SUPFAM" id="SSF75005">
    <property type="entry name" value="Arabinanase/levansucrase/invertase"/>
    <property type="match status" value="1"/>
</dbReference>
<comment type="subcellular location">
    <subcellularLocation>
        <location evidence="9">Cytoplasm</location>
    </subcellularLocation>
</comment>
<dbReference type="PROSITE" id="PS00609">
    <property type="entry name" value="GLYCOSYL_HYDROL_F32"/>
    <property type="match status" value="1"/>
</dbReference>
<evidence type="ECO:0000256" key="6">
    <source>
        <dbReference type="ARBA" id="ARBA00023295"/>
    </source>
</evidence>
<dbReference type="Proteomes" id="UP000886724">
    <property type="component" value="Unassembled WGS sequence"/>
</dbReference>
<dbReference type="Gene3D" id="2.60.120.560">
    <property type="entry name" value="Exo-inulinase, domain 1"/>
    <property type="match status" value="1"/>
</dbReference>
<dbReference type="PANTHER" id="PTHR43101:SF1">
    <property type="entry name" value="BETA-FRUCTOSIDASE"/>
    <property type="match status" value="1"/>
</dbReference>
<dbReference type="EC" id="3.2.1.26" evidence="3 8"/>
<dbReference type="InterPro" id="IPR001362">
    <property type="entry name" value="Glyco_hydro_32"/>
</dbReference>
<keyword evidence="9" id="KW-0119">Carbohydrate metabolism</keyword>
<evidence type="ECO:0000256" key="3">
    <source>
        <dbReference type="ARBA" id="ARBA00012758"/>
    </source>
</evidence>
<dbReference type="InterPro" id="IPR013148">
    <property type="entry name" value="Glyco_hydro_32_N"/>
</dbReference>
<evidence type="ECO:0000313" key="12">
    <source>
        <dbReference type="EMBL" id="HIX80713.1"/>
    </source>
</evidence>
<dbReference type="GO" id="GO:0005737">
    <property type="term" value="C:cytoplasm"/>
    <property type="evidence" value="ECO:0007669"/>
    <property type="project" value="UniProtKB-SubCell"/>
</dbReference>
<dbReference type="SUPFAM" id="SSF49899">
    <property type="entry name" value="Concanavalin A-like lectins/glucanases"/>
    <property type="match status" value="1"/>
</dbReference>
<name>A0A9D2BLR5_9FIRM</name>
<dbReference type="PANTHER" id="PTHR43101">
    <property type="entry name" value="BETA-FRUCTOSIDASE"/>
    <property type="match status" value="1"/>
</dbReference>
<comment type="function">
    <text evidence="9">Enables the bacterium to metabolize sucrose as a sole carbon source.</text>
</comment>
<dbReference type="NCBIfam" id="TIGR01322">
    <property type="entry name" value="scrB_fam"/>
    <property type="match status" value="1"/>
</dbReference>
<evidence type="ECO:0000256" key="1">
    <source>
        <dbReference type="ARBA" id="ARBA00004914"/>
    </source>
</evidence>
<dbReference type="EMBL" id="DXET01000049">
    <property type="protein sequence ID" value="HIX80713.1"/>
    <property type="molecule type" value="Genomic_DNA"/>
</dbReference>
<keyword evidence="9" id="KW-0963">Cytoplasm</keyword>
<evidence type="ECO:0000256" key="4">
    <source>
        <dbReference type="ARBA" id="ARBA00019623"/>
    </source>
</evidence>
<evidence type="ECO:0000313" key="13">
    <source>
        <dbReference type="Proteomes" id="UP000886724"/>
    </source>
</evidence>
<reference evidence="12" key="2">
    <citation type="submission" date="2021-04" db="EMBL/GenBank/DDBJ databases">
        <authorList>
            <person name="Gilroy R."/>
        </authorList>
    </citation>
    <scope>NUCLEOTIDE SEQUENCE</scope>
    <source>
        <strain evidence="12">ChiGjej1B1-14440</strain>
    </source>
</reference>